<dbReference type="Proteomes" id="UP000285112">
    <property type="component" value="Unassembled WGS sequence"/>
</dbReference>
<proteinExistence type="predicted"/>
<name>A0A419IC84_9PSEU</name>
<feature type="repeat" description="TPR" evidence="1">
    <location>
        <begin position="484"/>
        <end position="517"/>
    </location>
</feature>
<keyword evidence="1" id="KW-0802">TPR repeat</keyword>
<dbReference type="Gene3D" id="1.25.40.10">
    <property type="entry name" value="Tetratricopeptide repeat domain"/>
    <property type="match status" value="2"/>
</dbReference>
<sequence>MLLLRFDRVVPKQQQDLDDAVQHLNYTVAKTALDEPHCVRRHADLASALSKQWKRTQEPEYLDRMISVGQAAVDKSGPDDPELSRAFFLLAEGVREKYALSASKADEALATAIESLRRITSATAEHHPDRAERWIQFGLVHVARREHDALGDISVLDDLVHAVEQVVDATPQDAVDRAGRLGWLGRALQDRYVAAGKRPDLEKCIAVVQEARASAASDTVDRISADLLGTALSMRFELSGDEHDVDEAIALFSSLASPGQDNGTDRAAAAAMLGNAWRQKFVCSGELACLDQAVDLLLPALTFVHGDEMSEHEGCLINLTNALLARFEHTSKAADLTLALTAARRAVKLVPESREAVNALGCALMLSTKRADNDEAVELMEWLSQTEPPGYLSAISALSNLGGAHRHRYRHFGDPYDLHRSVVIGEQVAKTTTEAHPQRAAHYANFGIAKRALYDQSGDPSDWSEAAAALQHAAESAGTAFERMRGAMNLGLALAKQGVWDKATDAFARALKLLPKLATTDQRRGTREHWLSTLSGLARNAAACAIHLGEAERAVRLLEQGRGVLLAEALARHAPVPTDDRVLELPGPVVLLNLSRYRSDAVIRSGERPRWFLFHWRLCRKSAFRSKGSCGLQAHAPASPTLTER</sequence>
<evidence type="ECO:0000256" key="1">
    <source>
        <dbReference type="PROSITE-ProRule" id="PRU00339"/>
    </source>
</evidence>
<dbReference type="SUPFAM" id="SSF48452">
    <property type="entry name" value="TPR-like"/>
    <property type="match status" value="1"/>
</dbReference>
<evidence type="ECO:0000313" key="2">
    <source>
        <dbReference type="EMBL" id="RJQ92766.1"/>
    </source>
</evidence>
<reference evidence="2 3" key="1">
    <citation type="submission" date="2018-09" db="EMBL/GenBank/DDBJ databases">
        <title>YIM PH 21725 draft genome.</title>
        <authorList>
            <person name="Miao C."/>
        </authorList>
    </citation>
    <scope>NUCLEOTIDE SEQUENCE [LARGE SCALE GENOMIC DNA]</scope>
    <source>
        <strain evidence="3">YIM PH21725</strain>
    </source>
</reference>
<dbReference type="EMBL" id="QZFV01000003">
    <property type="protein sequence ID" value="RJQ92766.1"/>
    <property type="molecule type" value="Genomic_DNA"/>
</dbReference>
<comment type="caution">
    <text evidence="2">The sequence shown here is derived from an EMBL/GenBank/DDBJ whole genome shotgun (WGS) entry which is preliminary data.</text>
</comment>
<dbReference type="PROSITE" id="PS50005">
    <property type="entry name" value="TPR"/>
    <property type="match status" value="1"/>
</dbReference>
<accession>A0A419IC84</accession>
<dbReference type="AlphaFoldDB" id="A0A419IC84"/>
<protein>
    <submittedName>
        <fullName evidence="2">Uncharacterized protein</fullName>
    </submittedName>
</protein>
<dbReference type="InterPro" id="IPR019734">
    <property type="entry name" value="TPR_rpt"/>
</dbReference>
<gene>
    <name evidence="2" type="ORF">D5S19_00170</name>
</gene>
<organism evidence="2 3">
    <name type="scientific">Amycolatopsis panacis</name>
    <dbReference type="NCBI Taxonomy" id="2340917"/>
    <lineage>
        <taxon>Bacteria</taxon>
        <taxon>Bacillati</taxon>
        <taxon>Actinomycetota</taxon>
        <taxon>Actinomycetes</taxon>
        <taxon>Pseudonocardiales</taxon>
        <taxon>Pseudonocardiaceae</taxon>
        <taxon>Amycolatopsis</taxon>
    </lineage>
</organism>
<keyword evidence="3" id="KW-1185">Reference proteome</keyword>
<dbReference type="InterPro" id="IPR011990">
    <property type="entry name" value="TPR-like_helical_dom_sf"/>
</dbReference>
<evidence type="ECO:0000313" key="3">
    <source>
        <dbReference type="Proteomes" id="UP000285112"/>
    </source>
</evidence>